<organism evidence="1 2">
    <name type="scientific">Candidatus Methylacidithermus pantelleriae</name>
    <dbReference type="NCBI Taxonomy" id="2744239"/>
    <lineage>
        <taxon>Bacteria</taxon>
        <taxon>Pseudomonadati</taxon>
        <taxon>Verrucomicrobiota</taxon>
        <taxon>Methylacidiphilae</taxon>
        <taxon>Methylacidiphilales</taxon>
        <taxon>Methylacidiphilaceae</taxon>
        <taxon>Candidatus Methylacidithermus</taxon>
    </lineage>
</organism>
<gene>
    <name evidence="1" type="ORF">MPNT_20177</name>
</gene>
<dbReference type="EMBL" id="CAJNOB010000012">
    <property type="protein sequence ID" value="CAF0696286.1"/>
    <property type="molecule type" value="Genomic_DNA"/>
</dbReference>
<evidence type="ECO:0000313" key="2">
    <source>
        <dbReference type="Proteomes" id="UP000663859"/>
    </source>
</evidence>
<dbReference type="AlphaFoldDB" id="A0A8J2BNK6"/>
<comment type="caution">
    <text evidence="1">The sequence shown here is derived from an EMBL/GenBank/DDBJ whole genome shotgun (WGS) entry which is preliminary data.</text>
</comment>
<name>A0A8J2BNK6_9BACT</name>
<evidence type="ECO:0000313" key="1">
    <source>
        <dbReference type="EMBL" id="CAF0696286.1"/>
    </source>
</evidence>
<sequence length="37" mass="4154">MMHFGFGYREAAWAAQSRSILVVDANEMIEDILARPG</sequence>
<accession>A0A8J2BNK6</accession>
<keyword evidence="2" id="KW-1185">Reference proteome</keyword>
<dbReference type="Proteomes" id="UP000663859">
    <property type="component" value="Unassembled WGS sequence"/>
</dbReference>
<proteinExistence type="predicted"/>
<protein>
    <submittedName>
        <fullName evidence="1">Uncharacterized protein</fullName>
    </submittedName>
</protein>
<reference evidence="1" key="1">
    <citation type="submission" date="2021-02" db="EMBL/GenBank/DDBJ databases">
        <authorList>
            <person name="Cremers G."/>
            <person name="Picone N."/>
        </authorList>
    </citation>
    <scope>NUCLEOTIDE SEQUENCE</scope>
    <source>
        <strain evidence="1">PQ17</strain>
    </source>
</reference>